<dbReference type="GO" id="GO:0016853">
    <property type="term" value="F:isomerase activity"/>
    <property type="evidence" value="ECO:0007669"/>
    <property type="project" value="UniProtKB-KW"/>
</dbReference>
<evidence type="ECO:0000259" key="13">
    <source>
        <dbReference type="Pfam" id="PF00725"/>
    </source>
</evidence>
<dbReference type="GO" id="GO:0070403">
    <property type="term" value="F:NAD+ binding"/>
    <property type="evidence" value="ECO:0007669"/>
    <property type="project" value="InterPro"/>
</dbReference>
<proteinExistence type="predicted"/>
<evidence type="ECO:0000313" key="15">
    <source>
        <dbReference type="EMBL" id="BBO21676.1"/>
    </source>
</evidence>
<dbReference type="SUPFAM" id="SSF51735">
    <property type="entry name" value="NAD(P)-binding Rossmann-fold domains"/>
    <property type="match status" value="1"/>
</dbReference>
<evidence type="ECO:0000256" key="4">
    <source>
        <dbReference type="ARBA" id="ARBA00022963"/>
    </source>
</evidence>
<keyword evidence="11" id="KW-0511">Multifunctional enzyme</keyword>
<feature type="domain" description="3-hydroxyacyl-CoA dehydrogenase C-terminal" evidence="13">
    <location>
        <begin position="608"/>
        <end position="691"/>
    </location>
</feature>
<evidence type="ECO:0000256" key="12">
    <source>
        <dbReference type="ARBA" id="ARBA00049556"/>
    </source>
</evidence>
<feature type="domain" description="3-hydroxyacyl-CoA dehydrogenase NAD binding" evidence="14">
    <location>
        <begin position="296"/>
        <end position="473"/>
    </location>
</feature>
<evidence type="ECO:0000256" key="6">
    <source>
        <dbReference type="ARBA" id="ARBA00023027"/>
    </source>
</evidence>
<protein>
    <submittedName>
        <fullName evidence="15">Multifunctional fatty acid oxidation complex subunit alpha</fullName>
    </submittedName>
</protein>
<keyword evidence="5" id="KW-0560">Oxidoreductase</keyword>
<comment type="catalytic activity">
    <reaction evidence="12">
        <text>a (3S)-3-hydroxyacyl-CoA + NAD(+) = a 3-oxoacyl-CoA + NADH + H(+)</text>
        <dbReference type="Rhea" id="RHEA:22432"/>
        <dbReference type="ChEBI" id="CHEBI:15378"/>
        <dbReference type="ChEBI" id="CHEBI:57318"/>
        <dbReference type="ChEBI" id="CHEBI:57540"/>
        <dbReference type="ChEBI" id="CHEBI:57945"/>
        <dbReference type="ChEBI" id="CHEBI:90726"/>
        <dbReference type="EC" id="1.1.1.35"/>
    </reaction>
</comment>
<dbReference type="Pfam" id="PF00725">
    <property type="entry name" value="3HCDH"/>
    <property type="match status" value="2"/>
</dbReference>
<evidence type="ECO:0000256" key="8">
    <source>
        <dbReference type="ARBA" id="ARBA00023140"/>
    </source>
</evidence>
<dbReference type="EMBL" id="AP021857">
    <property type="protein sequence ID" value="BBO21676.1"/>
    <property type="molecule type" value="Genomic_DNA"/>
</dbReference>
<dbReference type="CDD" id="cd06558">
    <property type="entry name" value="crotonase-like"/>
    <property type="match status" value="1"/>
</dbReference>
<evidence type="ECO:0000256" key="9">
    <source>
        <dbReference type="ARBA" id="ARBA00023235"/>
    </source>
</evidence>
<dbReference type="FunFam" id="3.40.50.720:FF:000009">
    <property type="entry name" value="Fatty oxidation complex, alpha subunit"/>
    <property type="match status" value="1"/>
</dbReference>
<keyword evidence="3" id="KW-0276">Fatty acid metabolism</keyword>
<accession>A0A809RZR8</accession>
<dbReference type="KEGG" id="ddz:DSYM_23750"/>
<dbReference type="InterPro" id="IPR001753">
    <property type="entry name" value="Enoyl-CoA_hydra/iso"/>
</dbReference>
<dbReference type="InterPro" id="IPR029045">
    <property type="entry name" value="ClpP/crotonase-like_dom_sf"/>
</dbReference>
<reference evidence="15" key="1">
    <citation type="journal article" name="DNA Res.">
        <title>The physiological potential of anammox bacteria as revealed by their core genome structure.</title>
        <authorList>
            <person name="Okubo T."/>
            <person name="Toyoda A."/>
            <person name="Fukuhara K."/>
            <person name="Uchiyama I."/>
            <person name="Harigaya Y."/>
            <person name="Kuroiwa M."/>
            <person name="Suzuki T."/>
            <person name="Murakami Y."/>
            <person name="Suwa Y."/>
            <person name="Takami H."/>
        </authorList>
    </citation>
    <scope>NUCLEOTIDE SEQUENCE</scope>
    <source>
        <strain evidence="15">317325-3</strain>
    </source>
</reference>
<evidence type="ECO:0000259" key="14">
    <source>
        <dbReference type="Pfam" id="PF02737"/>
    </source>
</evidence>
<dbReference type="GO" id="GO:0006635">
    <property type="term" value="P:fatty acid beta-oxidation"/>
    <property type="evidence" value="ECO:0007669"/>
    <property type="project" value="UniProtKB-UniPathway"/>
</dbReference>
<sequence length="703" mass="76088">MSEVVKVSMQGGIAVVTVDSPPVNTLSREVRAGLKSAFESLRGKPEVKAVVLACAGKTFLSGGDMREFETGVQEPGYHEVLRLIEDSAVPVVAALYGTVMGGGLETAIACHYRVAQEGVKLGLPEITLGIIPGAGGTQRMPRLIGLEKALDMMLSAKPLTAAEAVKVSLVDTAVAGDVTAAAVAYARDLVASGKGPRRTREMSVEGREKAGEIITARRAQLGKAFRNRNSPHVLLDAVQAAAELPFDAGIARERELSSQVERAVEGRAFRHLFFGERKLRKIPGLPADVKSRKVAKVGIVGAGTMGGGIGMCFANAGIPVTIVDAKQEALDRGLATLRKNYERSVSRGSLKTEEMERRLALIQPTLDYEALGDADLVIEAVFENMALKKEIFARLDNVAKPGAILGTNTSTLDIDEIAAVTQRPQDVIGLHFFSPANVMRLLEIVQCAKTAPDVVMTALDIAKTIKKVGVVAKVCYGFIGNRMMDPYGREAERCVLEGATPEEVDGALEDFGMAMGILAVYDMAGIDIGHLTRVARAHLLPQDPTFYRPTALLTERGWLGQKSGRGYYRYDGADRKRTPDPEAIALFAEEAQRLGVPQRKPSRQEIQARCLYAMINEGALLLEEGIAIRASDIDIVYTSGYGFPRYRGGPMFYADTVGLKVIYDKILEFQKVLDPQYWQPAPLLEKLAKAGSSFAQWQAERKV</sequence>
<evidence type="ECO:0000256" key="10">
    <source>
        <dbReference type="ARBA" id="ARBA00023239"/>
    </source>
</evidence>
<feature type="domain" description="3-hydroxyacyl-CoA dehydrogenase C-terminal" evidence="13">
    <location>
        <begin position="477"/>
        <end position="570"/>
    </location>
</feature>
<dbReference type="FunFam" id="1.10.1040.50:FF:000006">
    <property type="entry name" value="Peroxisomal bifunctional enzyme"/>
    <property type="match status" value="1"/>
</dbReference>
<evidence type="ECO:0000256" key="3">
    <source>
        <dbReference type="ARBA" id="ARBA00022832"/>
    </source>
</evidence>
<dbReference type="Proteomes" id="UP000662914">
    <property type="component" value="Chromosome"/>
</dbReference>
<evidence type="ECO:0000256" key="1">
    <source>
        <dbReference type="ARBA" id="ARBA00004275"/>
    </source>
</evidence>
<dbReference type="Gene3D" id="3.90.226.10">
    <property type="entry name" value="2-enoyl-CoA Hydratase, Chain A, domain 1"/>
    <property type="match status" value="1"/>
</dbReference>
<evidence type="ECO:0000256" key="5">
    <source>
        <dbReference type="ARBA" id="ARBA00023002"/>
    </source>
</evidence>
<keyword evidence="9" id="KW-0413">Isomerase</keyword>
<dbReference type="Gene3D" id="3.40.50.720">
    <property type="entry name" value="NAD(P)-binding Rossmann-like Domain"/>
    <property type="match status" value="1"/>
</dbReference>
<dbReference type="Gene3D" id="1.10.1040.50">
    <property type="match status" value="1"/>
</dbReference>
<keyword evidence="8" id="KW-0576">Peroxisome</keyword>
<evidence type="ECO:0000256" key="7">
    <source>
        <dbReference type="ARBA" id="ARBA00023098"/>
    </source>
</evidence>
<dbReference type="GO" id="GO:0004300">
    <property type="term" value="F:enoyl-CoA hydratase activity"/>
    <property type="evidence" value="ECO:0007669"/>
    <property type="project" value="UniProtKB-ARBA"/>
</dbReference>
<dbReference type="InterPro" id="IPR006176">
    <property type="entry name" value="3-OHacyl-CoA_DH_NAD-bd"/>
</dbReference>
<organism evidence="15 16">
    <name type="scientific">Candidatus Desulfobacillus denitrificans</name>
    <dbReference type="NCBI Taxonomy" id="2608985"/>
    <lineage>
        <taxon>Bacteria</taxon>
        <taxon>Pseudomonadati</taxon>
        <taxon>Pseudomonadota</taxon>
        <taxon>Betaproteobacteria</taxon>
        <taxon>Candidatus Desulfobacillus</taxon>
    </lineage>
</organism>
<evidence type="ECO:0000256" key="2">
    <source>
        <dbReference type="ARBA" id="ARBA00005005"/>
    </source>
</evidence>
<keyword evidence="10" id="KW-0456">Lyase</keyword>
<evidence type="ECO:0000256" key="11">
    <source>
        <dbReference type="ARBA" id="ARBA00023268"/>
    </source>
</evidence>
<name>A0A809RZR8_9PROT</name>
<evidence type="ECO:0000313" key="16">
    <source>
        <dbReference type="Proteomes" id="UP000662914"/>
    </source>
</evidence>
<dbReference type="PANTHER" id="PTHR23309">
    <property type="entry name" value="3-HYDROXYACYL-COA DEHYROGENASE"/>
    <property type="match status" value="1"/>
</dbReference>
<comment type="subcellular location">
    <subcellularLocation>
        <location evidence="1">Peroxisome</location>
    </subcellularLocation>
</comment>
<keyword evidence="6" id="KW-0520">NAD</keyword>
<dbReference type="InterPro" id="IPR036291">
    <property type="entry name" value="NAD(P)-bd_dom_sf"/>
</dbReference>
<dbReference type="SUPFAM" id="SSF48179">
    <property type="entry name" value="6-phosphogluconate dehydrogenase C-terminal domain-like"/>
    <property type="match status" value="2"/>
</dbReference>
<dbReference type="Pfam" id="PF00378">
    <property type="entry name" value="ECH_1"/>
    <property type="match status" value="1"/>
</dbReference>
<dbReference type="InterPro" id="IPR006108">
    <property type="entry name" value="3HC_DH_C"/>
</dbReference>
<dbReference type="AlphaFoldDB" id="A0A809RZR8"/>
<gene>
    <name evidence="15" type="ORF">DSYM_23750</name>
</gene>
<dbReference type="Pfam" id="PF02737">
    <property type="entry name" value="3HCDH_N"/>
    <property type="match status" value="1"/>
</dbReference>
<dbReference type="SUPFAM" id="SSF52096">
    <property type="entry name" value="ClpP/crotonase"/>
    <property type="match status" value="1"/>
</dbReference>
<keyword evidence="7" id="KW-0443">Lipid metabolism</keyword>
<comment type="pathway">
    <text evidence="2">Lipid metabolism; fatty acid beta-oxidation.</text>
</comment>
<dbReference type="InterPro" id="IPR008927">
    <property type="entry name" value="6-PGluconate_DH-like_C_sf"/>
</dbReference>
<dbReference type="GO" id="GO:0003857">
    <property type="term" value="F:(3S)-3-hydroxyacyl-CoA dehydrogenase (NAD+) activity"/>
    <property type="evidence" value="ECO:0007669"/>
    <property type="project" value="UniProtKB-EC"/>
</dbReference>
<dbReference type="UniPathway" id="UPA00659"/>
<keyword evidence="4" id="KW-0442">Lipid degradation</keyword>